<name>A0A6J6DPI9_9ZZZZ</name>
<proteinExistence type="predicted"/>
<dbReference type="EMBL" id="CAEZSR010000076">
    <property type="protein sequence ID" value="CAB4565977.1"/>
    <property type="molecule type" value="Genomic_DNA"/>
</dbReference>
<accession>A0A6J6DPI9</accession>
<evidence type="ECO:0000313" key="2">
    <source>
        <dbReference type="EMBL" id="CAB4565977.1"/>
    </source>
</evidence>
<evidence type="ECO:0000259" key="1">
    <source>
        <dbReference type="Pfam" id="PF11695"/>
    </source>
</evidence>
<gene>
    <name evidence="2" type="ORF">UFOPK1493_02089</name>
</gene>
<organism evidence="2">
    <name type="scientific">freshwater metagenome</name>
    <dbReference type="NCBI Taxonomy" id="449393"/>
    <lineage>
        <taxon>unclassified sequences</taxon>
        <taxon>metagenomes</taxon>
        <taxon>ecological metagenomes</taxon>
    </lineage>
</organism>
<dbReference type="InterPro" id="IPR021708">
    <property type="entry name" value="DUF3291"/>
</dbReference>
<dbReference type="SUPFAM" id="SSF54909">
    <property type="entry name" value="Dimeric alpha+beta barrel"/>
    <property type="match status" value="1"/>
</dbReference>
<reference evidence="2" key="1">
    <citation type="submission" date="2020-05" db="EMBL/GenBank/DDBJ databases">
        <authorList>
            <person name="Chiriac C."/>
            <person name="Salcher M."/>
            <person name="Ghai R."/>
            <person name="Kavagutti S V."/>
        </authorList>
    </citation>
    <scope>NUCLEOTIDE SEQUENCE</scope>
</reference>
<dbReference type="Pfam" id="PF11695">
    <property type="entry name" value="DUF3291"/>
    <property type="match status" value="1"/>
</dbReference>
<sequence>MSRYRGAVTHHLAEFNIARLRAPLEATENAEFVSVLEAVNRIAEVTPGFVWRLTSDDERSASYVQVYDDPLLIVNYSVWTDLESLRHFTYRSGHGAYFKRRREWFEEGSSKLVCWWVPAGEIPSTDEAMRRLDRLATDGPSAAAFTFAHAFTPDGTPA</sequence>
<dbReference type="InterPro" id="IPR011008">
    <property type="entry name" value="Dimeric_a/b-barrel"/>
</dbReference>
<dbReference type="AlphaFoldDB" id="A0A6J6DPI9"/>
<protein>
    <submittedName>
        <fullName evidence="2">Unannotated protein</fullName>
    </submittedName>
</protein>
<feature type="domain" description="DUF3291" evidence="1">
    <location>
        <begin position="12"/>
        <end position="149"/>
    </location>
</feature>